<evidence type="ECO:0000256" key="9">
    <source>
        <dbReference type="PROSITE-ProRule" id="PRU00520"/>
    </source>
</evidence>
<dbReference type="InterPro" id="IPR001792">
    <property type="entry name" value="Acylphosphatase-like_dom"/>
</dbReference>
<dbReference type="PROSITE" id="PS51160">
    <property type="entry name" value="ACYLPHOSPHATASE_3"/>
    <property type="match status" value="1"/>
</dbReference>
<keyword evidence="6" id="KW-0862">Zinc</keyword>
<dbReference type="OrthoDB" id="9808093at2"/>
<dbReference type="InterPro" id="IPR017968">
    <property type="entry name" value="Acylphosphatase_CS"/>
</dbReference>
<dbReference type="PROSITE" id="PS51163">
    <property type="entry name" value="YRDC"/>
    <property type="match status" value="1"/>
</dbReference>
<dbReference type="Gene3D" id="3.30.420.360">
    <property type="match status" value="1"/>
</dbReference>
<dbReference type="InterPro" id="IPR041440">
    <property type="entry name" value="HypF_C"/>
</dbReference>
<comment type="pathway">
    <text evidence="1">Protein modification; [NiFe] hydrogenase maturation.</text>
</comment>
<dbReference type="Pfam" id="PF00708">
    <property type="entry name" value="Acylphosphatase"/>
    <property type="match status" value="1"/>
</dbReference>
<evidence type="ECO:0000259" key="11">
    <source>
        <dbReference type="PROSITE" id="PS51160"/>
    </source>
</evidence>
<evidence type="ECO:0000256" key="7">
    <source>
        <dbReference type="ARBA" id="ARBA00048220"/>
    </source>
</evidence>
<evidence type="ECO:0000256" key="6">
    <source>
        <dbReference type="ARBA" id="ARBA00022833"/>
    </source>
</evidence>
<dbReference type="Pfam" id="PF22521">
    <property type="entry name" value="HypF_C_2"/>
    <property type="match status" value="1"/>
</dbReference>
<evidence type="ECO:0000256" key="1">
    <source>
        <dbReference type="ARBA" id="ARBA00004711"/>
    </source>
</evidence>
<dbReference type="InterPro" id="IPR055128">
    <property type="entry name" value="HypF_C_2"/>
</dbReference>
<dbReference type="PIRSF" id="PIRSF006256">
    <property type="entry name" value="CMPcnvr_hdrg_mat"/>
    <property type="match status" value="1"/>
</dbReference>
<dbReference type="InterPro" id="IPR011125">
    <property type="entry name" value="Znf_HypF"/>
</dbReference>
<dbReference type="PANTHER" id="PTHR42959">
    <property type="entry name" value="CARBAMOYLTRANSFERASE"/>
    <property type="match status" value="1"/>
</dbReference>
<dbReference type="InterPro" id="IPR051060">
    <property type="entry name" value="Carbamoyltrans_HypF-like"/>
</dbReference>
<dbReference type="InterPro" id="IPR036046">
    <property type="entry name" value="Acylphosphatase-like_dom_sf"/>
</dbReference>
<dbReference type="SUPFAM" id="SSF53067">
    <property type="entry name" value="Actin-like ATPase domain"/>
    <property type="match status" value="1"/>
</dbReference>
<evidence type="ECO:0000256" key="8">
    <source>
        <dbReference type="PIRNR" id="PIRNR006256"/>
    </source>
</evidence>
<dbReference type="Pfam" id="PF01300">
    <property type="entry name" value="Sua5_yciO_yrdC"/>
    <property type="match status" value="1"/>
</dbReference>
<comment type="catalytic activity">
    <reaction evidence="7">
        <text>C-terminal L-cysteinyl-[HypE protein] + carbamoyl phosphate + ATP + H2O = C-terminal S-carboxamide-L-cysteinyl-[HypE protein] + AMP + phosphate + diphosphate + H(+)</text>
        <dbReference type="Rhea" id="RHEA:55636"/>
        <dbReference type="Rhea" id="RHEA-COMP:14247"/>
        <dbReference type="Rhea" id="RHEA-COMP:14392"/>
        <dbReference type="ChEBI" id="CHEBI:15377"/>
        <dbReference type="ChEBI" id="CHEBI:15378"/>
        <dbReference type="ChEBI" id="CHEBI:30616"/>
        <dbReference type="ChEBI" id="CHEBI:33019"/>
        <dbReference type="ChEBI" id="CHEBI:43474"/>
        <dbReference type="ChEBI" id="CHEBI:58228"/>
        <dbReference type="ChEBI" id="CHEBI:76913"/>
        <dbReference type="ChEBI" id="CHEBI:139126"/>
        <dbReference type="ChEBI" id="CHEBI:456215"/>
    </reaction>
</comment>
<evidence type="ECO:0000313" key="14">
    <source>
        <dbReference type="Proteomes" id="UP000324233"/>
    </source>
</evidence>
<dbReference type="InterPro" id="IPR006070">
    <property type="entry name" value="Sua5-like_dom"/>
</dbReference>
<dbReference type="InterPro" id="IPR043129">
    <property type="entry name" value="ATPase_NBD"/>
</dbReference>
<dbReference type="KEGG" id="agv:OJF2_33780"/>
<feature type="compositionally biased region" description="Basic and acidic residues" evidence="10">
    <location>
        <begin position="85"/>
        <end position="97"/>
    </location>
</feature>
<dbReference type="GO" id="GO:0016743">
    <property type="term" value="F:carboxyl- or carbamoyltransferase activity"/>
    <property type="evidence" value="ECO:0007669"/>
    <property type="project" value="UniProtKB-UniRule"/>
</dbReference>
<comment type="similarity">
    <text evidence="2 8">Belongs to the carbamoyltransferase HypF family.</text>
</comment>
<dbReference type="Gene3D" id="3.30.420.40">
    <property type="match status" value="1"/>
</dbReference>
<dbReference type="GO" id="GO:0051604">
    <property type="term" value="P:protein maturation"/>
    <property type="evidence" value="ECO:0007669"/>
    <property type="project" value="TreeGrafter"/>
</dbReference>
<dbReference type="RefSeq" id="WP_148594703.1">
    <property type="nucleotide sequence ID" value="NZ_CP042997.1"/>
</dbReference>
<dbReference type="Gene3D" id="3.30.110.120">
    <property type="match status" value="1"/>
</dbReference>
<feature type="active site" evidence="9">
    <location>
        <position position="18"/>
    </location>
</feature>
<comment type="catalytic activity">
    <reaction evidence="9">
        <text>an acyl phosphate + H2O = a carboxylate + phosphate + H(+)</text>
        <dbReference type="Rhea" id="RHEA:14965"/>
        <dbReference type="ChEBI" id="CHEBI:15377"/>
        <dbReference type="ChEBI" id="CHEBI:15378"/>
        <dbReference type="ChEBI" id="CHEBI:29067"/>
        <dbReference type="ChEBI" id="CHEBI:43474"/>
        <dbReference type="ChEBI" id="CHEBI:59918"/>
        <dbReference type="EC" id="3.6.1.7"/>
    </reaction>
</comment>
<reference evidence="13 14" key="1">
    <citation type="submission" date="2019-08" db="EMBL/GenBank/DDBJ databases">
        <title>Deep-cultivation of Planctomycetes and their phenomic and genomic characterization uncovers novel biology.</title>
        <authorList>
            <person name="Wiegand S."/>
            <person name="Jogler M."/>
            <person name="Boedeker C."/>
            <person name="Pinto D."/>
            <person name="Vollmers J."/>
            <person name="Rivas-Marin E."/>
            <person name="Kohn T."/>
            <person name="Peeters S.H."/>
            <person name="Heuer A."/>
            <person name="Rast P."/>
            <person name="Oberbeckmann S."/>
            <person name="Bunk B."/>
            <person name="Jeske O."/>
            <person name="Meyerdierks A."/>
            <person name="Storesund J.E."/>
            <person name="Kallscheuer N."/>
            <person name="Luecker S."/>
            <person name="Lage O.M."/>
            <person name="Pohl T."/>
            <person name="Merkel B.J."/>
            <person name="Hornburger P."/>
            <person name="Mueller R.-W."/>
            <person name="Bruemmer F."/>
            <person name="Labrenz M."/>
            <person name="Spormann A.M."/>
            <person name="Op den Camp H."/>
            <person name="Overmann J."/>
            <person name="Amann R."/>
            <person name="Jetten M.S.M."/>
            <person name="Mascher T."/>
            <person name="Medema M.H."/>
            <person name="Devos D.P."/>
            <person name="Kaster A.-K."/>
            <person name="Ovreas L."/>
            <person name="Rohde M."/>
            <person name="Galperin M.Y."/>
            <person name="Jogler C."/>
        </authorList>
    </citation>
    <scope>NUCLEOTIDE SEQUENCE [LARGE SCALE GENOMIC DNA]</scope>
    <source>
        <strain evidence="13 14">OJF2</strain>
    </source>
</reference>
<dbReference type="InterPro" id="IPR004421">
    <property type="entry name" value="Carbamoyltransferase_HypF"/>
</dbReference>
<evidence type="ECO:0000256" key="5">
    <source>
        <dbReference type="ARBA" id="ARBA00022771"/>
    </source>
</evidence>
<dbReference type="NCBIfam" id="TIGR00143">
    <property type="entry name" value="hypF"/>
    <property type="match status" value="1"/>
</dbReference>
<dbReference type="Gene3D" id="3.90.870.50">
    <property type="match status" value="1"/>
</dbReference>
<organism evidence="13 14">
    <name type="scientific">Aquisphaera giovannonii</name>
    <dbReference type="NCBI Taxonomy" id="406548"/>
    <lineage>
        <taxon>Bacteria</taxon>
        <taxon>Pseudomonadati</taxon>
        <taxon>Planctomycetota</taxon>
        <taxon>Planctomycetia</taxon>
        <taxon>Isosphaerales</taxon>
        <taxon>Isosphaeraceae</taxon>
        <taxon>Aquisphaera</taxon>
    </lineage>
</organism>
<keyword evidence="13" id="KW-0808">Transferase</keyword>
<feature type="domain" description="Acylphosphatase-like" evidence="11">
    <location>
        <begin position="3"/>
        <end position="89"/>
    </location>
</feature>
<name>A0A5B9W2K4_9BACT</name>
<accession>A0A5B9W2K4</accession>
<evidence type="ECO:0000256" key="2">
    <source>
        <dbReference type="ARBA" id="ARBA00008097"/>
    </source>
</evidence>
<proteinExistence type="inferred from homology"/>
<dbReference type="GO" id="GO:0003998">
    <property type="term" value="F:acylphosphatase activity"/>
    <property type="evidence" value="ECO:0007669"/>
    <property type="project" value="UniProtKB-EC"/>
</dbReference>
<dbReference type="SUPFAM" id="SSF55821">
    <property type="entry name" value="YrdC/RibB"/>
    <property type="match status" value="1"/>
</dbReference>
<evidence type="ECO:0000256" key="4">
    <source>
        <dbReference type="ARBA" id="ARBA00022723"/>
    </source>
</evidence>
<keyword evidence="3" id="KW-0436">Ligase</keyword>
<dbReference type="FunFam" id="3.30.420.40:FF:000124">
    <property type="entry name" value="Carbamoyltransferase HypF"/>
    <property type="match status" value="1"/>
</dbReference>
<keyword evidence="5" id="KW-0863">Zinc-finger</keyword>
<dbReference type="GO" id="GO:0003725">
    <property type="term" value="F:double-stranded RNA binding"/>
    <property type="evidence" value="ECO:0007669"/>
    <property type="project" value="InterPro"/>
</dbReference>
<evidence type="ECO:0000313" key="13">
    <source>
        <dbReference type="EMBL" id="QEH34833.1"/>
    </source>
</evidence>
<evidence type="ECO:0000259" key="12">
    <source>
        <dbReference type="PROSITE" id="PS51163"/>
    </source>
</evidence>
<gene>
    <name evidence="13" type="primary">hypF</name>
    <name evidence="13" type="ORF">OJF2_33780</name>
</gene>
<dbReference type="Pfam" id="PF17788">
    <property type="entry name" value="HypF_C"/>
    <property type="match status" value="1"/>
</dbReference>
<sequence length="773" mass="82545">MERRAIEVRGTVQGVGFRPFVHGLATRHGLSGSVRNAPGVVLIEVEGEAAELDRFLDAIRDEPPPLAKVDGVSWEGRPLRHEAGFRIEESQIGRDPEGGNGSGGPPILVAPDAATCPDCLAELFDPADRRAGYPFLNCTNCGPRLTIVTGAPYDRARTTMASFPMCPACRAEYEDPADRRFHAQPTACPECGPRLSLLDAVGGPITGDDPLGHFAAAILEGRIGALKGLGGYHLACDARNDAAVAELRRRKHRDEKPFAVMANDIEAAAELAEVSPAEEELLASPARPIVLLRRRQGGADTGAIAEAVAPGNPSLGVMLPYTPLHHLLMRAVGGIPLVMTSGNRSDEPIAYENDAPEQLRGIADLFLAHDRGIHVRCDDSVARVVDGAAVPLRRSRGYAPRPIVLPMDCPVPVLAVGGQLKATFALGRGNQAFLSHHLGDLDHFEAYKAFERDVLLYENLFEVTPECLVHDLHPDYATTRYAEDRARRAGIGRLAVQHHHAHMASAMAEHGLAGSVIGVTFDGTGYGTDGAVWGGEFLVGGYESFRRAAHLRYVPMPGADRAIREPWRMAASHLIDAGVGTGVLEARVPAASLRLVATMLGRRFQSPPTSSAGRLFDAVASSCGIRDVVTYEGQAAVELEWLASRADADGAYPFALDRPADSTGPLVADTRPLIRAVAEDVRRGVPPEKVSRRFHTAMVEMIADVCGRLRALHGPETVVLSGGVFLNALLASEAAATLRHRGFRVHAHRLVPPGDGGLSLGQLAVAAARLRAS</sequence>
<dbReference type="EMBL" id="CP042997">
    <property type="protein sequence ID" value="QEH34833.1"/>
    <property type="molecule type" value="Genomic_DNA"/>
</dbReference>
<dbReference type="GO" id="GO:0016874">
    <property type="term" value="F:ligase activity"/>
    <property type="evidence" value="ECO:0007669"/>
    <property type="project" value="UniProtKB-UniRule"/>
</dbReference>
<dbReference type="UniPathway" id="UPA00335"/>
<dbReference type="Proteomes" id="UP000324233">
    <property type="component" value="Chromosome"/>
</dbReference>
<dbReference type="Pfam" id="PF07503">
    <property type="entry name" value="zf-HYPF"/>
    <property type="match status" value="2"/>
</dbReference>
<feature type="region of interest" description="Disordered" evidence="10">
    <location>
        <begin position="85"/>
        <end position="106"/>
    </location>
</feature>
<keyword evidence="14" id="KW-1185">Reference proteome</keyword>
<keyword evidence="4" id="KW-0479">Metal-binding</keyword>
<dbReference type="SUPFAM" id="SSF54975">
    <property type="entry name" value="Acylphosphatase/BLUF domain-like"/>
    <property type="match status" value="1"/>
</dbReference>
<feature type="domain" description="YrdC-like" evidence="12">
    <location>
        <begin position="208"/>
        <end position="397"/>
    </location>
</feature>
<protein>
    <recommendedName>
        <fullName evidence="8">Carbamoyltransferase</fullName>
        <ecNumber evidence="8">6.2.-.-</ecNumber>
    </recommendedName>
</protein>
<dbReference type="AlphaFoldDB" id="A0A5B9W2K4"/>
<evidence type="ECO:0000256" key="3">
    <source>
        <dbReference type="ARBA" id="ARBA00022598"/>
    </source>
</evidence>
<dbReference type="GO" id="GO:0008270">
    <property type="term" value="F:zinc ion binding"/>
    <property type="evidence" value="ECO:0007669"/>
    <property type="project" value="UniProtKB-KW"/>
</dbReference>
<dbReference type="PANTHER" id="PTHR42959:SF1">
    <property type="entry name" value="CARBAMOYLTRANSFERASE HYPF"/>
    <property type="match status" value="1"/>
</dbReference>
<dbReference type="PROSITE" id="PS00150">
    <property type="entry name" value="ACYLPHOSPHATASE_1"/>
    <property type="match status" value="1"/>
</dbReference>
<feature type="active site" evidence="9">
    <location>
        <position position="36"/>
    </location>
</feature>
<keyword evidence="9" id="KW-0378">Hydrolase</keyword>
<dbReference type="InterPro" id="IPR017945">
    <property type="entry name" value="DHBP_synth_RibB-like_a/b_dom"/>
</dbReference>
<evidence type="ECO:0000256" key="10">
    <source>
        <dbReference type="SAM" id="MobiDB-lite"/>
    </source>
</evidence>
<dbReference type="EC" id="6.2.-.-" evidence="8"/>